<keyword evidence="2" id="KW-1185">Reference proteome</keyword>
<dbReference type="AlphaFoldDB" id="A0A1M6PQ17"/>
<dbReference type="Proteomes" id="UP000184050">
    <property type="component" value="Unassembled WGS sequence"/>
</dbReference>
<evidence type="ECO:0000313" key="2">
    <source>
        <dbReference type="Proteomes" id="UP000184050"/>
    </source>
</evidence>
<evidence type="ECO:0000313" key="1">
    <source>
        <dbReference type="EMBL" id="SHK10045.1"/>
    </source>
</evidence>
<reference evidence="1 2" key="1">
    <citation type="submission" date="2016-11" db="EMBL/GenBank/DDBJ databases">
        <authorList>
            <person name="Jaros S."/>
            <person name="Januszkiewicz K."/>
            <person name="Wedrychowicz H."/>
        </authorList>
    </citation>
    <scope>NUCLEOTIDE SEQUENCE [LARGE SCALE GENOMIC DNA]</scope>
    <source>
        <strain evidence="1 2">DSM 27063</strain>
    </source>
</reference>
<proteinExistence type="predicted"/>
<dbReference type="EMBL" id="FQZE01000068">
    <property type="protein sequence ID" value="SHK10045.1"/>
    <property type="molecule type" value="Genomic_DNA"/>
</dbReference>
<accession>A0A1M6PQ17</accession>
<gene>
    <name evidence="1" type="ORF">SAMN05444280_1681</name>
</gene>
<organism evidence="1 2">
    <name type="scientific">Tangfeifania diversioriginum</name>
    <dbReference type="NCBI Taxonomy" id="1168035"/>
    <lineage>
        <taxon>Bacteria</taxon>
        <taxon>Pseudomonadati</taxon>
        <taxon>Bacteroidota</taxon>
        <taxon>Bacteroidia</taxon>
        <taxon>Marinilabiliales</taxon>
        <taxon>Prolixibacteraceae</taxon>
        <taxon>Tangfeifania</taxon>
    </lineage>
</organism>
<sequence>MGFYGTARYRVNKLCEMMFFTNTLGFAEKLTIYF</sequence>
<protein>
    <submittedName>
        <fullName evidence="1">Uncharacterized protein</fullName>
    </submittedName>
</protein>
<name>A0A1M6PQ17_9BACT</name>